<accession>A0A0E0BJE3</accession>
<organism evidence="2">
    <name type="scientific">Oryza glumipatula</name>
    <dbReference type="NCBI Taxonomy" id="40148"/>
    <lineage>
        <taxon>Eukaryota</taxon>
        <taxon>Viridiplantae</taxon>
        <taxon>Streptophyta</taxon>
        <taxon>Embryophyta</taxon>
        <taxon>Tracheophyta</taxon>
        <taxon>Spermatophyta</taxon>
        <taxon>Magnoliopsida</taxon>
        <taxon>Liliopsida</taxon>
        <taxon>Poales</taxon>
        <taxon>Poaceae</taxon>
        <taxon>BOP clade</taxon>
        <taxon>Oryzoideae</taxon>
        <taxon>Oryzeae</taxon>
        <taxon>Oryzinae</taxon>
        <taxon>Oryza</taxon>
    </lineage>
</organism>
<name>A0A0E0BJE3_9ORYZ</name>
<protein>
    <submittedName>
        <fullName evidence="2">Uncharacterized protein</fullName>
    </submittedName>
</protein>
<dbReference type="HOGENOM" id="CLU_1130568_0_0_1"/>
<evidence type="ECO:0000313" key="2">
    <source>
        <dbReference type="EnsemblPlants" id="OGLUM11G14160.1"/>
    </source>
</evidence>
<feature type="compositionally biased region" description="Low complexity" evidence="1">
    <location>
        <begin position="86"/>
        <end position="110"/>
    </location>
</feature>
<dbReference type="AlphaFoldDB" id="A0A0E0BJE3"/>
<keyword evidence="3" id="KW-1185">Reference proteome</keyword>
<proteinExistence type="predicted"/>
<feature type="region of interest" description="Disordered" evidence="1">
    <location>
        <begin position="1"/>
        <end position="23"/>
    </location>
</feature>
<feature type="region of interest" description="Disordered" evidence="1">
    <location>
        <begin position="60"/>
        <end position="113"/>
    </location>
</feature>
<sequence length="246" mass="26484">MVRRAARSGQPPSWSPLHSSHGLPARDLVGGNYGEGGARSYCGAQPLPLVHRPRSAVVAAAARCHHTSGNSSTPSPHERQQQHAIPTRAAAAAAATAARSPGATSATSSSVPRSRLAAVTLGTGCDGEVDSVREEDGNNDGSDMFAAVETLHYEVPANLLDHSESINAKNQELCETYEIIAALRRECYNYKRDLLVVDMNGFDKQMEAMYDEPIEFFRKSGATLRQAIRDAGGFEFEEPDAFMIKV</sequence>
<dbReference type="Proteomes" id="UP000026961">
    <property type="component" value="Chromosome 11"/>
</dbReference>
<dbReference type="EnsemblPlants" id="OGLUM11G14160.1">
    <property type="protein sequence ID" value="OGLUM11G14160.1"/>
    <property type="gene ID" value="OGLUM11G14160"/>
</dbReference>
<evidence type="ECO:0000256" key="1">
    <source>
        <dbReference type="SAM" id="MobiDB-lite"/>
    </source>
</evidence>
<reference evidence="2" key="1">
    <citation type="submission" date="2015-04" db="UniProtKB">
        <authorList>
            <consortium name="EnsemblPlants"/>
        </authorList>
    </citation>
    <scope>IDENTIFICATION</scope>
</reference>
<dbReference type="Gramene" id="OGLUM11G14160.1">
    <property type="protein sequence ID" value="OGLUM11G14160.1"/>
    <property type="gene ID" value="OGLUM11G14160"/>
</dbReference>
<reference evidence="2" key="2">
    <citation type="submission" date="2018-05" db="EMBL/GenBank/DDBJ databases">
        <title>OgluRS3 (Oryza glumaepatula Reference Sequence Version 3).</title>
        <authorList>
            <person name="Zhang J."/>
            <person name="Kudrna D."/>
            <person name="Lee S."/>
            <person name="Talag J."/>
            <person name="Welchert J."/>
            <person name="Wing R.A."/>
        </authorList>
    </citation>
    <scope>NUCLEOTIDE SEQUENCE [LARGE SCALE GENOMIC DNA]</scope>
</reference>
<evidence type="ECO:0000313" key="3">
    <source>
        <dbReference type="Proteomes" id="UP000026961"/>
    </source>
</evidence>